<sequence>MAEQNRFLDRLTNRAALRRWARAARRAEATDLKELRAQRQHARRLRHHLDKLIRIAESRLALPRIGSTRFPKPNDTDWAYRPQLWRGPLRNPGLSAVVSNATMGEEVKIFHDCTRSELTLRQLRNTRVADLAPFGLQMDVFGFDGSYLSLAIDLPDSAVKDLRRRHLLRMEAIVELENPLRIFARLNIKHGPNVEQLVMELPLTDKAALVEFDLAYSKLNERRVERLWLDLIFEEPAMNQVILRDLTFSRRPRAEL</sequence>
<dbReference type="Proteomes" id="UP000192330">
    <property type="component" value="Unassembled WGS sequence"/>
</dbReference>
<dbReference type="OrthoDB" id="7827015at2"/>
<dbReference type="AlphaFoldDB" id="A0A1W1ZX96"/>
<protein>
    <submittedName>
        <fullName evidence="1">Uncharacterized protein</fullName>
    </submittedName>
</protein>
<dbReference type="InterPro" id="IPR045514">
    <property type="entry name" value="DUF6478"/>
</dbReference>
<gene>
    <name evidence="1" type="ORF">SAMN06295998_102225</name>
</gene>
<evidence type="ECO:0000313" key="2">
    <source>
        <dbReference type="Proteomes" id="UP000192330"/>
    </source>
</evidence>
<evidence type="ECO:0000313" key="1">
    <source>
        <dbReference type="EMBL" id="SMC53089.1"/>
    </source>
</evidence>
<proteinExistence type="predicted"/>
<dbReference type="EMBL" id="FWYD01000002">
    <property type="protein sequence ID" value="SMC53089.1"/>
    <property type="molecule type" value="Genomic_DNA"/>
</dbReference>
<dbReference type="RefSeq" id="WP_084350527.1">
    <property type="nucleotide sequence ID" value="NZ_FWYD01000002.1"/>
</dbReference>
<dbReference type="Pfam" id="PF20086">
    <property type="entry name" value="DUF6478"/>
    <property type="match status" value="1"/>
</dbReference>
<organism evidence="1 2">
    <name type="scientific">Primorskyibacter flagellatus</name>
    <dbReference type="NCBI Taxonomy" id="1387277"/>
    <lineage>
        <taxon>Bacteria</taxon>
        <taxon>Pseudomonadati</taxon>
        <taxon>Pseudomonadota</taxon>
        <taxon>Alphaproteobacteria</taxon>
        <taxon>Rhodobacterales</taxon>
        <taxon>Roseobacteraceae</taxon>
        <taxon>Primorskyibacter</taxon>
    </lineage>
</organism>
<reference evidence="1 2" key="1">
    <citation type="submission" date="2017-04" db="EMBL/GenBank/DDBJ databases">
        <authorList>
            <person name="Afonso C.L."/>
            <person name="Miller P.J."/>
            <person name="Scott M.A."/>
            <person name="Spackman E."/>
            <person name="Goraichik I."/>
            <person name="Dimitrov K.M."/>
            <person name="Suarez D.L."/>
            <person name="Swayne D.E."/>
        </authorList>
    </citation>
    <scope>NUCLEOTIDE SEQUENCE [LARGE SCALE GENOMIC DNA]</scope>
    <source>
        <strain evidence="1 2">CGMCC 1.12644</strain>
    </source>
</reference>
<dbReference type="STRING" id="1387277.SAMN06295998_102225"/>
<name>A0A1W1ZX96_9RHOB</name>
<accession>A0A1W1ZX96</accession>
<keyword evidence="2" id="KW-1185">Reference proteome</keyword>